<dbReference type="AlphaFoldDB" id="A0A8X8X1A9"/>
<feature type="compositionally biased region" description="Acidic residues" evidence="1">
    <location>
        <begin position="300"/>
        <end position="314"/>
    </location>
</feature>
<reference evidence="2" key="2">
    <citation type="submission" date="2020-08" db="EMBL/GenBank/DDBJ databases">
        <title>Plant Genome Project.</title>
        <authorList>
            <person name="Zhang R.-G."/>
        </authorList>
    </citation>
    <scope>NUCLEOTIDE SEQUENCE</scope>
    <source>
        <strain evidence="2">Huo1</strain>
        <tissue evidence="2">Leaf</tissue>
    </source>
</reference>
<comment type="caution">
    <text evidence="2">The sequence shown here is derived from an EMBL/GenBank/DDBJ whole genome shotgun (WGS) entry which is preliminary data.</text>
</comment>
<accession>A0A8X8X1A9</accession>
<feature type="compositionally biased region" description="Acidic residues" evidence="1">
    <location>
        <begin position="261"/>
        <end position="286"/>
    </location>
</feature>
<evidence type="ECO:0000313" key="2">
    <source>
        <dbReference type="EMBL" id="KAG6403833.1"/>
    </source>
</evidence>
<dbReference type="Proteomes" id="UP000298416">
    <property type="component" value="Unassembled WGS sequence"/>
</dbReference>
<organism evidence="2">
    <name type="scientific">Salvia splendens</name>
    <name type="common">Scarlet sage</name>
    <dbReference type="NCBI Taxonomy" id="180675"/>
    <lineage>
        <taxon>Eukaryota</taxon>
        <taxon>Viridiplantae</taxon>
        <taxon>Streptophyta</taxon>
        <taxon>Embryophyta</taxon>
        <taxon>Tracheophyta</taxon>
        <taxon>Spermatophyta</taxon>
        <taxon>Magnoliopsida</taxon>
        <taxon>eudicotyledons</taxon>
        <taxon>Gunneridae</taxon>
        <taxon>Pentapetalae</taxon>
        <taxon>asterids</taxon>
        <taxon>lamiids</taxon>
        <taxon>Lamiales</taxon>
        <taxon>Lamiaceae</taxon>
        <taxon>Nepetoideae</taxon>
        <taxon>Mentheae</taxon>
        <taxon>Salviinae</taxon>
        <taxon>Salvia</taxon>
        <taxon>Salvia subgen. Calosphace</taxon>
        <taxon>core Calosphace</taxon>
    </lineage>
</organism>
<proteinExistence type="predicted"/>
<name>A0A8X8X1A9_SALSN</name>
<feature type="region of interest" description="Disordered" evidence="1">
    <location>
        <begin position="245"/>
        <end position="320"/>
    </location>
</feature>
<dbReference type="EMBL" id="PNBA02000013">
    <property type="protein sequence ID" value="KAG6403833.1"/>
    <property type="molecule type" value="Genomic_DNA"/>
</dbReference>
<dbReference type="PANTHER" id="PTHR37911:SF1">
    <property type="entry name" value="OS04G0497900 PROTEIN"/>
    <property type="match status" value="1"/>
</dbReference>
<evidence type="ECO:0000256" key="1">
    <source>
        <dbReference type="SAM" id="MobiDB-lite"/>
    </source>
</evidence>
<protein>
    <submittedName>
        <fullName evidence="2">Uncharacterized protein</fullName>
    </submittedName>
</protein>
<sequence>MAESLFYQLKNPHKNYPDNFSEEELQMIGLGYDRLVKFMDKDDPNLKHPYDWYKYGEFRPYSWRGIVLGDPIRGDFSDERVTMIDEVRDQEEWEKIEQHDMAREFQRRLGAMDKGRKKRYFWVFVRHPKWRVSDLPWQQWTLVCEVALEARDQRLDKWTLMGRLGNKARAMITQCAAWMRPDIIYVKRPVYQCRFEPQDDFFQPLVPLLDPETEKDYMCELVGMVAVWRCVRQVQVLGVLAGKSSNAAPASKEGGGGFIDWVEDEGNDEEGNVDDDEEEEDPDDVILDVKGAGDEVLGIQEDESLELEEDDKYWEEEFKN</sequence>
<gene>
    <name evidence="2" type="ORF">SASPL_136066</name>
</gene>
<evidence type="ECO:0000313" key="3">
    <source>
        <dbReference type="Proteomes" id="UP000298416"/>
    </source>
</evidence>
<dbReference type="PANTHER" id="PTHR37911">
    <property type="entry name" value="OSJNBA0067K08.20 PROTEIN"/>
    <property type="match status" value="1"/>
</dbReference>
<keyword evidence="3" id="KW-1185">Reference proteome</keyword>
<reference evidence="2" key="1">
    <citation type="submission" date="2018-01" db="EMBL/GenBank/DDBJ databases">
        <authorList>
            <person name="Mao J.F."/>
        </authorList>
    </citation>
    <scope>NUCLEOTIDE SEQUENCE</scope>
    <source>
        <strain evidence="2">Huo1</strain>
        <tissue evidence="2">Leaf</tissue>
    </source>
</reference>